<protein>
    <recommendedName>
        <fullName evidence="6">Small ribosomal subunit protein uS7</fullName>
    </recommendedName>
</protein>
<keyword evidence="3 6" id="KW-0694">RNA-binding</keyword>
<evidence type="ECO:0000259" key="8">
    <source>
        <dbReference type="Pfam" id="PF00177"/>
    </source>
</evidence>
<proteinExistence type="inferred from homology"/>
<dbReference type="RefSeq" id="WP_044221795.1">
    <property type="nucleotide sequence ID" value="NZ_CAKZLC010000534.1"/>
</dbReference>
<sequence>MRKRKPKLRIIQPDPRYKDPMVTQFVNNMMLQGKKGTAFQIFYDAMDLMKERTDQDEHALWKKALNNAMPQVEVRSRRIGGATFQIPTEIPAKRKIAIGMKWLIKFARQRSGKGMAEKLAAELIAASKGEGAAVKRKEDTHRMAESNRAFAHFRV</sequence>
<evidence type="ECO:0000313" key="9">
    <source>
        <dbReference type="EMBL" id="KGE87436.1"/>
    </source>
</evidence>
<keyword evidence="2 6" id="KW-0699">rRNA-binding</keyword>
<evidence type="ECO:0000256" key="3">
    <source>
        <dbReference type="ARBA" id="ARBA00022884"/>
    </source>
</evidence>
<dbReference type="InterPro" id="IPR023798">
    <property type="entry name" value="Ribosomal_uS7_dom"/>
</dbReference>
<dbReference type="InterPro" id="IPR020606">
    <property type="entry name" value="Ribosomal_uS7_CS"/>
</dbReference>
<dbReference type="InterPro" id="IPR000235">
    <property type="entry name" value="Ribosomal_uS7"/>
</dbReference>
<evidence type="ECO:0000256" key="6">
    <source>
        <dbReference type="HAMAP-Rule" id="MF_00480"/>
    </source>
</evidence>
<evidence type="ECO:0000256" key="5">
    <source>
        <dbReference type="ARBA" id="ARBA00023274"/>
    </source>
</evidence>
<dbReference type="GO" id="GO:0019843">
    <property type="term" value="F:rRNA binding"/>
    <property type="evidence" value="ECO:0007669"/>
    <property type="project" value="UniProtKB-UniRule"/>
</dbReference>
<dbReference type="Pfam" id="PF00177">
    <property type="entry name" value="Ribosomal_S7"/>
    <property type="match status" value="1"/>
</dbReference>
<evidence type="ECO:0000256" key="2">
    <source>
        <dbReference type="ARBA" id="ARBA00022730"/>
    </source>
</evidence>
<dbReference type="EMBL" id="JPOS01000035">
    <property type="protein sequence ID" value="KGE87436.1"/>
    <property type="molecule type" value="Genomic_DNA"/>
</dbReference>
<dbReference type="PANTHER" id="PTHR11205">
    <property type="entry name" value="RIBOSOMAL PROTEIN S7"/>
    <property type="match status" value="1"/>
</dbReference>
<comment type="function">
    <text evidence="6">One of the primary rRNA binding proteins, it binds directly to 16S rRNA where it nucleates assembly of the head domain of the 30S subunit. Is located at the subunit interface close to the decoding center, probably blocks exit of the E-site tRNA.</text>
</comment>
<dbReference type="PROSITE" id="PS00052">
    <property type="entry name" value="RIBOSOMAL_S7"/>
    <property type="match status" value="1"/>
</dbReference>
<dbReference type="CDD" id="cd14869">
    <property type="entry name" value="uS7_Bacteria"/>
    <property type="match status" value="1"/>
</dbReference>
<dbReference type="InterPro" id="IPR005717">
    <property type="entry name" value="Ribosomal_uS7_bac/org-type"/>
</dbReference>
<reference evidence="9 10" key="1">
    <citation type="journal article" date="2014" name="Int. J. Syst. Evol. Microbiol.">
        <title>Phaeodactylibacter xiamenensis gen. nov., sp. nov., a member of the family Saprospiraceae isolated from the marine alga Phaeodactylum tricornutum.</title>
        <authorList>
            <person name="Chen Z.Jr."/>
            <person name="Lei X."/>
            <person name="Lai Q."/>
            <person name="Li Y."/>
            <person name="Zhang B."/>
            <person name="Zhang J."/>
            <person name="Zhang H."/>
            <person name="Yang L."/>
            <person name="Zheng W."/>
            <person name="Tian Y."/>
            <person name="Yu Z."/>
            <person name="Xu H.Jr."/>
            <person name="Zheng T."/>
        </authorList>
    </citation>
    <scope>NUCLEOTIDE SEQUENCE [LARGE SCALE GENOMIC DNA]</scope>
    <source>
        <strain evidence="9 10">KD52</strain>
    </source>
</reference>
<dbReference type="OrthoDB" id="9807653at2"/>
<evidence type="ECO:0000256" key="1">
    <source>
        <dbReference type="ARBA" id="ARBA00007151"/>
    </source>
</evidence>
<dbReference type="Proteomes" id="UP000029736">
    <property type="component" value="Unassembled WGS sequence"/>
</dbReference>
<gene>
    <name evidence="6" type="primary">rpsG</name>
    <name evidence="9" type="ORF">IX84_14560</name>
</gene>
<keyword evidence="6" id="KW-0820">tRNA-binding</keyword>
<evidence type="ECO:0000256" key="4">
    <source>
        <dbReference type="ARBA" id="ARBA00022980"/>
    </source>
</evidence>
<keyword evidence="10" id="KW-1185">Reference proteome</keyword>
<dbReference type="GO" id="GO:0000049">
    <property type="term" value="F:tRNA binding"/>
    <property type="evidence" value="ECO:0007669"/>
    <property type="project" value="UniProtKB-UniRule"/>
</dbReference>
<dbReference type="PIRSF" id="PIRSF002122">
    <property type="entry name" value="RPS7p_RPS7a_RPS5e_RPS7o"/>
    <property type="match status" value="1"/>
</dbReference>
<feature type="domain" description="Small ribosomal subunit protein uS7" evidence="8">
    <location>
        <begin position="1"/>
        <end position="148"/>
    </location>
</feature>
<evidence type="ECO:0000256" key="7">
    <source>
        <dbReference type="RuleBase" id="RU003619"/>
    </source>
</evidence>
<dbReference type="NCBIfam" id="TIGR01029">
    <property type="entry name" value="rpsG_bact"/>
    <property type="match status" value="1"/>
</dbReference>
<comment type="similarity">
    <text evidence="1 6 7">Belongs to the universal ribosomal protein uS7 family.</text>
</comment>
<dbReference type="InterPro" id="IPR036823">
    <property type="entry name" value="Ribosomal_uS7_dom_sf"/>
</dbReference>
<accession>A0A098S5W5</accession>
<dbReference type="GO" id="GO:0015935">
    <property type="term" value="C:small ribosomal subunit"/>
    <property type="evidence" value="ECO:0007669"/>
    <property type="project" value="InterPro"/>
</dbReference>
<name>A0A098S5W5_9BACT</name>
<dbReference type="SUPFAM" id="SSF47973">
    <property type="entry name" value="Ribosomal protein S7"/>
    <property type="match status" value="1"/>
</dbReference>
<keyword evidence="5 6" id="KW-0687">Ribonucleoprotein</keyword>
<evidence type="ECO:0000313" key="10">
    <source>
        <dbReference type="Proteomes" id="UP000029736"/>
    </source>
</evidence>
<dbReference type="GO" id="GO:0003735">
    <property type="term" value="F:structural constituent of ribosome"/>
    <property type="evidence" value="ECO:0007669"/>
    <property type="project" value="InterPro"/>
</dbReference>
<dbReference type="FunFam" id="1.10.455.10:FF:000001">
    <property type="entry name" value="30S ribosomal protein S7"/>
    <property type="match status" value="1"/>
</dbReference>
<comment type="subunit">
    <text evidence="6">Part of the 30S ribosomal subunit. Contacts proteins S9 and S11.</text>
</comment>
<keyword evidence="4 6" id="KW-0689">Ribosomal protein</keyword>
<dbReference type="AlphaFoldDB" id="A0A098S5W5"/>
<dbReference type="HAMAP" id="MF_00480_B">
    <property type="entry name" value="Ribosomal_uS7_B"/>
    <property type="match status" value="1"/>
</dbReference>
<comment type="caution">
    <text evidence="9">The sequence shown here is derived from an EMBL/GenBank/DDBJ whole genome shotgun (WGS) entry which is preliminary data.</text>
</comment>
<dbReference type="STRING" id="1524460.IX84_14560"/>
<organism evidence="9 10">
    <name type="scientific">Phaeodactylibacter xiamenensis</name>
    <dbReference type="NCBI Taxonomy" id="1524460"/>
    <lineage>
        <taxon>Bacteria</taxon>
        <taxon>Pseudomonadati</taxon>
        <taxon>Bacteroidota</taxon>
        <taxon>Saprospiria</taxon>
        <taxon>Saprospirales</taxon>
        <taxon>Haliscomenobacteraceae</taxon>
        <taxon>Phaeodactylibacter</taxon>
    </lineage>
</organism>
<dbReference type="Gene3D" id="1.10.455.10">
    <property type="entry name" value="Ribosomal protein S7 domain"/>
    <property type="match status" value="1"/>
</dbReference>
<dbReference type="GO" id="GO:0006412">
    <property type="term" value="P:translation"/>
    <property type="evidence" value="ECO:0007669"/>
    <property type="project" value="UniProtKB-UniRule"/>
</dbReference>